<dbReference type="OrthoDB" id="2647637at2"/>
<reference evidence="1 2" key="1">
    <citation type="submission" date="2019-11" db="EMBL/GenBank/DDBJ databases">
        <title>Terrilactibacillus tamarindus sp. nov. BCM23-1 isolated from bark of Tamarindus indica.</title>
        <authorList>
            <person name="Kingkaew E."/>
            <person name="Tanasupawat S."/>
        </authorList>
    </citation>
    <scope>NUCLEOTIDE SEQUENCE [LARGE SCALE GENOMIC DNA]</scope>
    <source>
        <strain evidence="1 2">BCM23-1</strain>
    </source>
</reference>
<dbReference type="Proteomes" id="UP000440978">
    <property type="component" value="Unassembled WGS sequence"/>
</dbReference>
<accession>A0A6N8CQ57</accession>
<evidence type="ECO:0000313" key="2">
    <source>
        <dbReference type="Proteomes" id="UP000440978"/>
    </source>
</evidence>
<name>A0A6N8CQ57_9BACI</name>
<organism evidence="1 2">
    <name type="scientific">Terrilactibacillus tamarindi</name>
    <dbReference type="NCBI Taxonomy" id="2599694"/>
    <lineage>
        <taxon>Bacteria</taxon>
        <taxon>Bacillati</taxon>
        <taxon>Bacillota</taxon>
        <taxon>Bacilli</taxon>
        <taxon>Bacillales</taxon>
        <taxon>Bacillaceae</taxon>
        <taxon>Terrilactibacillus</taxon>
    </lineage>
</organism>
<dbReference type="EMBL" id="WNHB01000009">
    <property type="protein sequence ID" value="MTT31780.1"/>
    <property type="molecule type" value="Genomic_DNA"/>
</dbReference>
<dbReference type="RefSeq" id="WP_155218154.1">
    <property type="nucleotide sequence ID" value="NZ_WNHB01000009.1"/>
</dbReference>
<keyword evidence="2" id="KW-1185">Reference proteome</keyword>
<protein>
    <submittedName>
        <fullName evidence="1">Uncharacterized protein</fullName>
    </submittedName>
</protein>
<sequence length="69" mass="7799">MSIIDFEAAQKWSKLTKEVQNMFINNVFCFNCGETTIVDYSIINDEMGVVLTGKCKTCGENVTRLVEDI</sequence>
<proteinExistence type="predicted"/>
<evidence type="ECO:0000313" key="1">
    <source>
        <dbReference type="EMBL" id="MTT31780.1"/>
    </source>
</evidence>
<gene>
    <name evidence="1" type="ORF">GMB86_07100</name>
</gene>
<comment type="caution">
    <text evidence="1">The sequence shown here is derived from an EMBL/GenBank/DDBJ whole genome shotgun (WGS) entry which is preliminary data.</text>
</comment>
<dbReference type="AlphaFoldDB" id="A0A6N8CQ57"/>